<comment type="caution">
    <text evidence="3">The sequence shown here is derived from an EMBL/GenBank/DDBJ whole genome shotgun (WGS) entry which is preliminary data.</text>
</comment>
<dbReference type="GO" id="GO:0043539">
    <property type="term" value="F:protein serine/threonine kinase activator activity"/>
    <property type="evidence" value="ECO:0007669"/>
    <property type="project" value="InterPro"/>
</dbReference>
<dbReference type="InterPro" id="IPR041577">
    <property type="entry name" value="RT_RNaseH_2"/>
</dbReference>
<keyword evidence="3" id="KW-0808">Transferase</keyword>
<reference evidence="3 4" key="1">
    <citation type="journal article" date="2019" name="Commun. Biol.">
        <title>The bagworm genome reveals a unique fibroin gene that provides high tensile strength.</title>
        <authorList>
            <person name="Kono N."/>
            <person name="Nakamura H."/>
            <person name="Ohtoshi R."/>
            <person name="Tomita M."/>
            <person name="Numata K."/>
            <person name="Arakawa K."/>
        </authorList>
    </citation>
    <scope>NUCLEOTIDE SEQUENCE [LARGE SCALE GENOMIC DNA]</scope>
</reference>
<organism evidence="3 4">
    <name type="scientific">Eumeta variegata</name>
    <name type="common">Bagworm moth</name>
    <name type="synonym">Eumeta japonica</name>
    <dbReference type="NCBI Taxonomy" id="151549"/>
    <lineage>
        <taxon>Eukaryota</taxon>
        <taxon>Metazoa</taxon>
        <taxon>Ecdysozoa</taxon>
        <taxon>Arthropoda</taxon>
        <taxon>Hexapoda</taxon>
        <taxon>Insecta</taxon>
        <taxon>Pterygota</taxon>
        <taxon>Neoptera</taxon>
        <taxon>Endopterygota</taxon>
        <taxon>Lepidoptera</taxon>
        <taxon>Glossata</taxon>
        <taxon>Ditrysia</taxon>
        <taxon>Tineoidea</taxon>
        <taxon>Psychidae</taxon>
        <taxon>Oiketicinae</taxon>
        <taxon>Eumeta</taxon>
    </lineage>
</organism>
<dbReference type="PANTHER" id="PTHR48014">
    <property type="entry name" value="SERINE/THREONINE-PROTEIN KINASE FRAY2"/>
    <property type="match status" value="1"/>
</dbReference>
<name>A0A4C1YPX6_EUMVA</name>
<gene>
    <name evidence="3" type="primary">STRADA</name>
    <name evidence="3" type="ORF">EVAR_52371_1</name>
</gene>
<proteinExistence type="inferred from homology"/>
<dbReference type="GO" id="GO:1902554">
    <property type="term" value="C:serine/threonine protein kinase complex"/>
    <property type="evidence" value="ECO:0007669"/>
    <property type="project" value="TreeGrafter"/>
</dbReference>
<dbReference type="STRING" id="151549.A0A4C1YPX6"/>
<dbReference type="EMBL" id="BGZK01001365">
    <property type="protein sequence ID" value="GBP78316.1"/>
    <property type="molecule type" value="Genomic_DNA"/>
</dbReference>
<protein>
    <submittedName>
        <fullName evidence="3">STE20-related kinase adapter protein alpha</fullName>
    </submittedName>
</protein>
<dbReference type="PANTHER" id="PTHR48014:SF21">
    <property type="entry name" value="SERINE_THREONINE-PROTEIN KINASE FRAY2"/>
    <property type="match status" value="1"/>
</dbReference>
<comment type="similarity">
    <text evidence="1">Belongs to the protein kinase superfamily. STE Ser/Thr protein kinase family. STE20 subfamily.</text>
</comment>
<dbReference type="OrthoDB" id="840771at2759"/>
<dbReference type="InterPro" id="IPR000719">
    <property type="entry name" value="Prot_kinase_dom"/>
</dbReference>
<evidence type="ECO:0000313" key="4">
    <source>
        <dbReference type="Proteomes" id="UP000299102"/>
    </source>
</evidence>
<evidence type="ECO:0000313" key="3">
    <source>
        <dbReference type="EMBL" id="GBP78316.1"/>
    </source>
</evidence>
<accession>A0A4C1YPX6</accession>
<dbReference type="AlphaFoldDB" id="A0A4C1YPX6"/>
<sequence>MCRGIRASHVLTDAGGGVRVCGLRSAAPLQTRGRRQRRLHDLPPPNHDNSNLIWLSPELLEQYRLLCSMGAGGSLYPQGPGLQPKKPLSRSASAVASKEGIGAILKQTQQDGKKPISYFSKKLIVAQKQKKVISLKCLAIKEANLKGYDERSDLYSTGVLACELANGAIPFSDVPTTLMFTEKVRGNRPQILDATTFSSSLVDADEDALASTKGLYGPDEERVGDGGSATAHAERAFALRTFSDHFHHFTELCLNKDPEKRPPASQLLSHSFFKQIRKSDFLPSLIGRVRPIKPQPGNL</sequence>
<dbReference type="PROSITE" id="PS50011">
    <property type="entry name" value="PROTEIN_KINASE_DOM"/>
    <property type="match status" value="1"/>
</dbReference>
<dbReference type="SUPFAM" id="SSF56112">
    <property type="entry name" value="Protein kinase-like (PK-like)"/>
    <property type="match status" value="1"/>
</dbReference>
<keyword evidence="4" id="KW-1185">Reference proteome</keyword>
<keyword evidence="3" id="KW-0418">Kinase</keyword>
<evidence type="ECO:0000256" key="1">
    <source>
        <dbReference type="ARBA" id="ARBA00008874"/>
    </source>
</evidence>
<dbReference type="InterPro" id="IPR047173">
    <property type="entry name" value="STRAD_A/B-like"/>
</dbReference>
<dbReference type="Gene3D" id="1.10.510.10">
    <property type="entry name" value="Transferase(Phosphotransferase) domain 1"/>
    <property type="match status" value="1"/>
</dbReference>
<dbReference type="GO" id="GO:0004672">
    <property type="term" value="F:protein kinase activity"/>
    <property type="evidence" value="ECO:0007669"/>
    <property type="project" value="InterPro"/>
</dbReference>
<dbReference type="InterPro" id="IPR011009">
    <property type="entry name" value="Kinase-like_dom_sf"/>
</dbReference>
<dbReference type="Pfam" id="PF17919">
    <property type="entry name" value="RT_RNaseH_2"/>
    <property type="match status" value="1"/>
</dbReference>
<evidence type="ECO:0000259" key="2">
    <source>
        <dbReference type="PROSITE" id="PS50011"/>
    </source>
</evidence>
<dbReference type="Pfam" id="PF00069">
    <property type="entry name" value="Pkinase"/>
    <property type="match status" value="1"/>
</dbReference>
<dbReference type="GO" id="GO:0006611">
    <property type="term" value="P:protein export from nucleus"/>
    <property type="evidence" value="ECO:0007669"/>
    <property type="project" value="TreeGrafter"/>
</dbReference>
<dbReference type="Proteomes" id="UP000299102">
    <property type="component" value="Unassembled WGS sequence"/>
</dbReference>
<feature type="domain" description="Protein kinase" evidence="2">
    <location>
        <begin position="1"/>
        <end position="273"/>
    </location>
</feature>
<dbReference type="GO" id="GO:0005524">
    <property type="term" value="F:ATP binding"/>
    <property type="evidence" value="ECO:0007669"/>
    <property type="project" value="InterPro"/>
</dbReference>